<feature type="region of interest" description="Disordered" evidence="1">
    <location>
        <begin position="20"/>
        <end position="49"/>
    </location>
</feature>
<protein>
    <submittedName>
        <fullName evidence="2">Uncharacterized protein</fullName>
    </submittedName>
</protein>
<keyword evidence="3" id="KW-1185">Reference proteome</keyword>
<feature type="compositionally biased region" description="Gly residues" evidence="1">
    <location>
        <begin position="303"/>
        <end position="314"/>
    </location>
</feature>
<evidence type="ECO:0000313" key="3">
    <source>
        <dbReference type="Proteomes" id="UP000799436"/>
    </source>
</evidence>
<feature type="region of interest" description="Disordered" evidence="1">
    <location>
        <begin position="235"/>
        <end position="314"/>
    </location>
</feature>
<accession>A0A6G1L858</accession>
<reference evidence="2" key="1">
    <citation type="journal article" date="2020" name="Stud. Mycol.">
        <title>101 Dothideomycetes genomes: a test case for predicting lifestyles and emergence of pathogens.</title>
        <authorList>
            <person name="Haridas S."/>
            <person name="Albert R."/>
            <person name="Binder M."/>
            <person name="Bloem J."/>
            <person name="Labutti K."/>
            <person name="Salamov A."/>
            <person name="Andreopoulos B."/>
            <person name="Baker S."/>
            <person name="Barry K."/>
            <person name="Bills G."/>
            <person name="Bluhm B."/>
            <person name="Cannon C."/>
            <person name="Castanera R."/>
            <person name="Culley D."/>
            <person name="Daum C."/>
            <person name="Ezra D."/>
            <person name="Gonzalez J."/>
            <person name="Henrissat B."/>
            <person name="Kuo A."/>
            <person name="Liang C."/>
            <person name="Lipzen A."/>
            <person name="Lutzoni F."/>
            <person name="Magnuson J."/>
            <person name="Mondo S."/>
            <person name="Nolan M."/>
            <person name="Ohm R."/>
            <person name="Pangilinan J."/>
            <person name="Park H.-J."/>
            <person name="Ramirez L."/>
            <person name="Alfaro M."/>
            <person name="Sun H."/>
            <person name="Tritt A."/>
            <person name="Yoshinaga Y."/>
            <person name="Zwiers L.-H."/>
            <person name="Turgeon B."/>
            <person name="Goodwin S."/>
            <person name="Spatafora J."/>
            <person name="Crous P."/>
            <person name="Grigoriev I."/>
        </authorList>
    </citation>
    <scope>NUCLEOTIDE SEQUENCE</scope>
    <source>
        <strain evidence="2">CBS 116005</strain>
    </source>
</reference>
<feature type="compositionally biased region" description="Basic and acidic residues" evidence="1">
    <location>
        <begin position="26"/>
        <end position="43"/>
    </location>
</feature>
<dbReference type="EMBL" id="ML995842">
    <property type="protein sequence ID" value="KAF2768608.1"/>
    <property type="molecule type" value="Genomic_DNA"/>
</dbReference>
<proteinExistence type="predicted"/>
<gene>
    <name evidence="2" type="ORF">EJ03DRAFT_336779</name>
</gene>
<evidence type="ECO:0000256" key="1">
    <source>
        <dbReference type="SAM" id="MobiDB-lite"/>
    </source>
</evidence>
<dbReference type="OrthoDB" id="10429784at2759"/>
<dbReference type="Proteomes" id="UP000799436">
    <property type="component" value="Unassembled WGS sequence"/>
</dbReference>
<sequence length="314" mass="33602">MSHSRFAHFHAQEVRAIKLGNPNGIRYEKQEPSDQHESSDKGGLKRPGAKVDIYNSNNNLILPKAIGENVLKRFSKHARDGNISTEDKKNPTYTLPGFTCCQPSTDAVKWLLDWCQANDCVEDASPPTADDVGEDLVLKIDVYATMRAIQFFSPKALEDGLHEIIKSEPISAQALIALWDLLGKNASHRLIKDAVFSLNRFYRKNEIAPEENQKTENYISYEDELDQMFAEARVREPKTDASADGGAGDATGGDGGWGQEGGESAGAGGNDAGAVGGWNGGDSAGAGGEDTEVVGGWGRDDGFGNGGAGAAASW</sequence>
<name>A0A6G1L858_9PEZI</name>
<evidence type="ECO:0000313" key="2">
    <source>
        <dbReference type="EMBL" id="KAF2768608.1"/>
    </source>
</evidence>
<feature type="compositionally biased region" description="Gly residues" evidence="1">
    <location>
        <begin position="245"/>
        <end position="288"/>
    </location>
</feature>
<organism evidence="2 3">
    <name type="scientific">Teratosphaeria nubilosa</name>
    <dbReference type="NCBI Taxonomy" id="161662"/>
    <lineage>
        <taxon>Eukaryota</taxon>
        <taxon>Fungi</taxon>
        <taxon>Dikarya</taxon>
        <taxon>Ascomycota</taxon>
        <taxon>Pezizomycotina</taxon>
        <taxon>Dothideomycetes</taxon>
        <taxon>Dothideomycetidae</taxon>
        <taxon>Mycosphaerellales</taxon>
        <taxon>Teratosphaeriaceae</taxon>
        <taxon>Teratosphaeria</taxon>
    </lineage>
</organism>
<dbReference type="AlphaFoldDB" id="A0A6G1L858"/>